<protein>
    <submittedName>
        <fullName evidence="4">DUF4124 domain-containing protein</fullName>
    </submittedName>
</protein>
<dbReference type="EMBL" id="JAAOCA010000028">
    <property type="protein sequence ID" value="MBD1601017.1"/>
    <property type="molecule type" value="Genomic_DNA"/>
</dbReference>
<dbReference type="Proteomes" id="UP000805841">
    <property type="component" value="Unassembled WGS sequence"/>
</dbReference>
<feature type="chain" id="PRO_5046736354" evidence="2">
    <location>
        <begin position="21"/>
        <end position="145"/>
    </location>
</feature>
<feature type="compositionally biased region" description="Basic and acidic residues" evidence="1">
    <location>
        <begin position="121"/>
        <end position="130"/>
    </location>
</feature>
<dbReference type="InterPro" id="IPR025392">
    <property type="entry name" value="DUF4124"/>
</dbReference>
<evidence type="ECO:0000256" key="2">
    <source>
        <dbReference type="SAM" id="SignalP"/>
    </source>
</evidence>
<organism evidence="4 5">
    <name type="scientific">Pseudomonas typographi</name>
    <dbReference type="NCBI Taxonomy" id="2715964"/>
    <lineage>
        <taxon>Bacteria</taxon>
        <taxon>Pseudomonadati</taxon>
        <taxon>Pseudomonadota</taxon>
        <taxon>Gammaproteobacteria</taxon>
        <taxon>Pseudomonadales</taxon>
        <taxon>Pseudomonadaceae</taxon>
        <taxon>Pseudomonas</taxon>
    </lineage>
</organism>
<name>A0ABR7Z6F7_9PSED</name>
<gene>
    <name evidence="4" type="ORF">HAQ05_20250</name>
</gene>
<evidence type="ECO:0000313" key="4">
    <source>
        <dbReference type="EMBL" id="MBD1601017.1"/>
    </source>
</evidence>
<comment type="caution">
    <text evidence="4">The sequence shown here is derived from an EMBL/GenBank/DDBJ whole genome shotgun (WGS) entry which is preliminary data.</text>
</comment>
<reference evidence="4 5" key="1">
    <citation type="journal article" date="2020" name="Insects">
        <title>Bacteria Belonging to Pseudomonas typographi sp. nov. from the Bark Beetle Ips typographus Have Genomic Potential to Aid in the Host Ecology.</title>
        <authorList>
            <person name="Peral-Aranega E."/>
            <person name="Saati-Santamaria Z."/>
            <person name="Kolarik M."/>
            <person name="Rivas R."/>
            <person name="Garcia-Fraile P."/>
        </authorList>
    </citation>
    <scope>NUCLEOTIDE SEQUENCE [LARGE SCALE GENOMIC DNA]</scope>
    <source>
        <strain evidence="4 5">CA3A</strain>
    </source>
</reference>
<evidence type="ECO:0000259" key="3">
    <source>
        <dbReference type="Pfam" id="PF13511"/>
    </source>
</evidence>
<proteinExistence type="predicted"/>
<dbReference type="RefSeq" id="WP_190423862.1">
    <property type="nucleotide sequence ID" value="NZ_JAAOCA010000028.1"/>
</dbReference>
<evidence type="ECO:0000256" key="1">
    <source>
        <dbReference type="SAM" id="MobiDB-lite"/>
    </source>
</evidence>
<feature type="compositionally biased region" description="Low complexity" evidence="1">
    <location>
        <begin position="73"/>
        <end position="95"/>
    </location>
</feature>
<keyword evidence="2" id="KW-0732">Signal</keyword>
<keyword evidence="5" id="KW-1185">Reference proteome</keyword>
<feature type="region of interest" description="Disordered" evidence="1">
    <location>
        <begin position="121"/>
        <end position="145"/>
    </location>
</feature>
<feature type="region of interest" description="Disordered" evidence="1">
    <location>
        <begin position="35"/>
        <end position="95"/>
    </location>
</feature>
<feature type="compositionally biased region" description="Polar residues" evidence="1">
    <location>
        <begin position="41"/>
        <end position="54"/>
    </location>
</feature>
<feature type="domain" description="DUF4124" evidence="3">
    <location>
        <begin position="16"/>
        <end position="59"/>
    </location>
</feature>
<evidence type="ECO:0000313" key="5">
    <source>
        <dbReference type="Proteomes" id="UP000805841"/>
    </source>
</evidence>
<sequence>MRLKPLIASIVLAAGTYASAAQIYKWVDAQGVTHFDAQPPAGQNAQPVQINAPQPASPPGDSDGEPAPKPDNQQRAVDASVRQQVQQQQQQTDDYCQQARTNLAQLNNNPRVRMEVDGEMRRLTEEERQKQIATTQQGIDDNCKN</sequence>
<feature type="signal peptide" evidence="2">
    <location>
        <begin position="1"/>
        <end position="20"/>
    </location>
</feature>
<accession>A0ABR7Z6F7</accession>
<dbReference type="Pfam" id="PF13511">
    <property type="entry name" value="DUF4124"/>
    <property type="match status" value="1"/>
</dbReference>
<feature type="compositionally biased region" description="Polar residues" evidence="1">
    <location>
        <begin position="131"/>
        <end position="145"/>
    </location>
</feature>